<dbReference type="Proteomes" id="UP000217083">
    <property type="component" value="Unassembled WGS sequence"/>
</dbReference>
<dbReference type="EMBL" id="NPIA01000002">
    <property type="protein sequence ID" value="OZM57578.1"/>
    <property type="molecule type" value="Genomic_DNA"/>
</dbReference>
<accession>A0A263BVH9</accession>
<dbReference type="Gene3D" id="3.30.460.10">
    <property type="entry name" value="Beta Polymerase, domain 2"/>
    <property type="match status" value="1"/>
</dbReference>
<gene>
    <name evidence="1" type="ORF">CIB95_04190</name>
</gene>
<dbReference type="Pfam" id="PF04229">
    <property type="entry name" value="GrpB"/>
    <property type="match status" value="1"/>
</dbReference>
<evidence type="ECO:0008006" key="3">
    <source>
        <dbReference type="Google" id="ProtNLM"/>
    </source>
</evidence>
<reference evidence="2" key="1">
    <citation type="submission" date="2017-08" db="EMBL/GenBank/DDBJ databases">
        <authorList>
            <person name="Huang Z."/>
        </authorList>
    </citation>
    <scope>NUCLEOTIDE SEQUENCE [LARGE SCALE GENOMIC DNA]</scope>
    <source>
        <strain evidence="2">SA5d-4</strain>
    </source>
</reference>
<dbReference type="RefSeq" id="WP_094922335.1">
    <property type="nucleotide sequence ID" value="NZ_NPIA01000002.1"/>
</dbReference>
<evidence type="ECO:0000313" key="2">
    <source>
        <dbReference type="Proteomes" id="UP000217083"/>
    </source>
</evidence>
<dbReference type="InterPro" id="IPR043519">
    <property type="entry name" value="NT_sf"/>
</dbReference>
<organism evidence="1 2">
    <name type="scientific">Lottiidibacillus patelloidae</name>
    <dbReference type="NCBI Taxonomy" id="2670334"/>
    <lineage>
        <taxon>Bacteria</taxon>
        <taxon>Bacillati</taxon>
        <taxon>Bacillota</taxon>
        <taxon>Bacilli</taxon>
        <taxon>Bacillales</taxon>
        <taxon>Bacillaceae</taxon>
        <taxon>Lottiidibacillus</taxon>
    </lineage>
</organism>
<dbReference type="SUPFAM" id="SSF81301">
    <property type="entry name" value="Nucleotidyltransferase"/>
    <property type="match status" value="1"/>
</dbReference>
<name>A0A263BVH9_9BACI</name>
<dbReference type="InterPro" id="IPR007344">
    <property type="entry name" value="GrpB/CoaE"/>
</dbReference>
<comment type="caution">
    <text evidence="1">The sequence shown here is derived from an EMBL/GenBank/DDBJ whole genome shotgun (WGS) entry which is preliminary data.</text>
</comment>
<dbReference type="PANTHER" id="PTHR34822:SF1">
    <property type="entry name" value="GRPB FAMILY PROTEIN"/>
    <property type="match status" value="1"/>
</dbReference>
<sequence length="177" mass="20949">MRKTNILPWTDKWAKSYELEANKLKQIFRDEIIEIFHIGSTSIPTIGYAKPIIDILIVVKEIDKVDFYNEKMRLEGYEPKGEYGIEGRRYFPKSNNEHTQHRTHHVHIFQVGHGAIKGHLNFKEYLLLHPKRAKAYGDLKIALAKQFPDNHYDYQEGKQEFVEELVKEARDWAKKIK</sequence>
<reference evidence="1 2" key="2">
    <citation type="submission" date="2017-09" db="EMBL/GenBank/DDBJ databases">
        <title>Bacillus patelloidae sp. nov., isolated from the intestinal tract of a marine limpet.</title>
        <authorList>
            <person name="Liu R."/>
            <person name="Dong C."/>
            <person name="Shao Z."/>
        </authorList>
    </citation>
    <scope>NUCLEOTIDE SEQUENCE [LARGE SCALE GENOMIC DNA]</scope>
    <source>
        <strain evidence="1 2">SA5d-4</strain>
    </source>
</reference>
<protein>
    <recommendedName>
        <fullName evidence="3">GrpB family protein</fullName>
    </recommendedName>
</protein>
<proteinExistence type="predicted"/>
<evidence type="ECO:0000313" key="1">
    <source>
        <dbReference type="EMBL" id="OZM57578.1"/>
    </source>
</evidence>
<keyword evidence="2" id="KW-1185">Reference proteome</keyword>
<dbReference type="AlphaFoldDB" id="A0A263BVH9"/>
<dbReference type="PANTHER" id="PTHR34822">
    <property type="entry name" value="GRPB DOMAIN PROTEIN (AFU_ORTHOLOGUE AFUA_1G01530)"/>
    <property type="match status" value="1"/>
</dbReference>